<evidence type="ECO:0008006" key="4">
    <source>
        <dbReference type="Google" id="ProtNLM"/>
    </source>
</evidence>
<name>A0ABT3JL94_9FLAO</name>
<dbReference type="Proteomes" id="UP001209107">
    <property type="component" value="Unassembled WGS sequence"/>
</dbReference>
<evidence type="ECO:0000256" key="1">
    <source>
        <dbReference type="SAM" id="SignalP"/>
    </source>
</evidence>
<evidence type="ECO:0000313" key="3">
    <source>
        <dbReference type="Proteomes" id="UP001209107"/>
    </source>
</evidence>
<feature type="chain" id="PRO_5047136750" description="TonB C-terminal domain-containing protein" evidence="1">
    <location>
        <begin position="18"/>
        <end position="160"/>
    </location>
</feature>
<reference evidence="2 3" key="1">
    <citation type="submission" date="2022-10" db="EMBL/GenBank/DDBJ databases">
        <title>Kaistella sp. BT-6-1-3.</title>
        <authorList>
            <person name="Ai J."/>
            <person name="Deng Z."/>
        </authorList>
    </citation>
    <scope>NUCLEOTIDE SEQUENCE [LARGE SCALE GENOMIC DNA]</scope>
    <source>
        <strain evidence="2 3">BT6-1-3</strain>
    </source>
</reference>
<proteinExistence type="predicted"/>
<accession>A0ABT3JL94</accession>
<feature type="signal peptide" evidence="1">
    <location>
        <begin position="1"/>
        <end position="17"/>
    </location>
</feature>
<keyword evidence="1" id="KW-0732">Signal</keyword>
<organism evidence="2 3">
    <name type="scientific">Kaistella yananensis</name>
    <dbReference type="NCBI Taxonomy" id="2989820"/>
    <lineage>
        <taxon>Bacteria</taxon>
        <taxon>Pseudomonadati</taxon>
        <taxon>Bacteroidota</taxon>
        <taxon>Flavobacteriia</taxon>
        <taxon>Flavobacteriales</taxon>
        <taxon>Weeksellaceae</taxon>
        <taxon>Chryseobacterium group</taxon>
        <taxon>Kaistella</taxon>
    </lineage>
</organism>
<dbReference type="RefSeq" id="WP_265143714.1">
    <property type="nucleotide sequence ID" value="NZ_JAPCHZ010000002.1"/>
</dbReference>
<dbReference type="EMBL" id="JAPCHZ010000002">
    <property type="protein sequence ID" value="MCW4451524.1"/>
    <property type="molecule type" value="Genomic_DNA"/>
</dbReference>
<evidence type="ECO:0000313" key="2">
    <source>
        <dbReference type="EMBL" id="MCW4451524.1"/>
    </source>
</evidence>
<comment type="caution">
    <text evidence="2">The sequence shown here is derived from an EMBL/GenBank/DDBJ whole genome shotgun (WGS) entry which is preliminary data.</text>
</comment>
<gene>
    <name evidence="2" type="ORF">OK344_04815</name>
</gene>
<keyword evidence="3" id="KW-1185">Reference proteome</keyword>
<sequence length="160" mass="18298">MKNFLILLLFSATLLQAQYLVEDNDISENTTESGKLAISYDLNNPLEFYRLKCENAVYAQFPGGENAFKQTLLKNMRGYLDTGFYSVNGTFELIINISKNGNLQRLELKPEVPNSNLLYRDIELALRKMNPKFTPATCNGLPVDSKLRQKINFRTESFDL</sequence>
<protein>
    <recommendedName>
        <fullName evidence="4">TonB C-terminal domain-containing protein</fullName>
    </recommendedName>
</protein>